<feature type="compositionally biased region" description="Acidic residues" evidence="1">
    <location>
        <begin position="141"/>
        <end position="151"/>
    </location>
</feature>
<dbReference type="AlphaFoldDB" id="A0A075FRG2"/>
<keyword evidence="2" id="KW-0472">Membrane</keyword>
<evidence type="ECO:0000256" key="1">
    <source>
        <dbReference type="SAM" id="MobiDB-lite"/>
    </source>
</evidence>
<protein>
    <recommendedName>
        <fullName evidence="4">Zinc-ribbon domain-containing protein</fullName>
    </recommendedName>
</protein>
<feature type="region of interest" description="Disordered" evidence="1">
    <location>
        <begin position="201"/>
        <end position="225"/>
    </location>
</feature>
<keyword evidence="2" id="KW-0812">Transmembrane</keyword>
<proteinExistence type="predicted"/>
<dbReference type="EMBL" id="KF900418">
    <property type="protein sequence ID" value="AIE94255.1"/>
    <property type="molecule type" value="Genomic_DNA"/>
</dbReference>
<name>A0A075FRG2_9EURY</name>
<feature type="region of interest" description="Disordered" evidence="1">
    <location>
        <begin position="132"/>
        <end position="155"/>
    </location>
</feature>
<organism evidence="3">
    <name type="scientific">uncultured marine group II/III euryarchaeote AD1000_44_D07</name>
    <dbReference type="NCBI Taxonomy" id="1457775"/>
    <lineage>
        <taxon>Archaea</taxon>
        <taxon>Methanobacteriati</taxon>
        <taxon>Methanobacteriota</taxon>
        <taxon>environmental samples</taxon>
    </lineage>
</organism>
<feature type="transmembrane region" description="Helical" evidence="2">
    <location>
        <begin position="51"/>
        <end position="70"/>
    </location>
</feature>
<sequence>MIQTMGEGAGSMAQRSPMLGAALLLAPTMCVIALRYGLPAIDELLSEDDTMMYSVYVTALLIGIVMFMRYRKVEDHEYHRSKAIRKLSRTYSKEDRGLWEKGEAAIERLEAKAGEPRTGRAALQAQTLKSGTVGALNTERPEEEITEDDPEPQAKTQVTGMSTMVDEQAITEPKAPGFLSRMSNSINSRMDASAQRRLEKRSVKAAAKKAPAKSDSDSQWAAPPASSLARSVVSCASCGALNNSGAPYCTSCGDFLS</sequence>
<evidence type="ECO:0008006" key="4">
    <source>
        <dbReference type="Google" id="ProtNLM"/>
    </source>
</evidence>
<accession>A0A075FRG2</accession>
<evidence type="ECO:0000313" key="3">
    <source>
        <dbReference type="EMBL" id="AIE94255.1"/>
    </source>
</evidence>
<keyword evidence="2" id="KW-1133">Transmembrane helix</keyword>
<evidence type="ECO:0000256" key="2">
    <source>
        <dbReference type="SAM" id="Phobius"/>
    </source>
</evidence>
<reference evidence="3" key="1">
    <citation type="journal article" date="2014" name="Genome Biol. Evol.">
        <title>Pangenome evidence for extensive interdomain horizontal transfer affecting lineage core and shell genes in uncultured planktonic thaumarchaeota and euryarchaeota.</title>
        <authorList>
            <person name="Deschamps P."/>
            <person name="Zivanovic Y."/>
            <person name="Moreira D."/>
            <person name="Rodriguez-Valera F."/>
            <person name="Lopez-Garcia P."/>
        </authorList>
    </citation>
    <scope>NUCLEOTIDE SEQUENCE</scope>
</reference>